<keyword evidence="8" id="KW-0868">Chloride</keyword>
<dbReference type="InterPro" id="IPR014743">
    <property type="entry name" value="Cl-channel_core"/>
</dbReference>
<accession>A0A2S5AAE0</accession>
<dbReference type="Pfam" id="PF00654">
    <property type="entry name" value="Voltage_CLC"/>
    <property type="match status" value="1"/>
</dbReference>
<dbReference type="PRINTS" id="PR00762">
    <property type="entry name" value="CLCHANNEL"/>
</dbReference>
<feature type="transmembrane region" description="Helical" evidence="10">
    <location>
        <begin position="362"/>
        <end position="385"/>
    </location>
</feature>
<feature type="transmembrane region" description="Helical" evidence="10">
    <location>
        <begin position="226"/>
        <end position="246"/>
    </location>
</feature>
<feature type="transmembrane region" description="Helical" evidence="10">
    <location>
        <begin position="258"/>
        <end position="277"/>
    </location>
</feature>
<dbReference type="RefSeq" id="WP_103806100.1">
    <property type="nucleotide sequence ID" value="NZ_PQVG01000005.1"/>
</dbReference>
<feature type="transmembrane region" description="Helical" evidence="10">
    <location>
        <begin position="187"/>
        <end position="206"/>
    </location>
</feature>
<keyword evidence="4 10" id="KW-1133">Transmembrane helix</keyword>
<feature type="transmembrane region" description="Helical" evidence="10">
    <location>
        <begin position="109"/>
        <end position="133"/>
    </location>
</feature>
<dbReference type="PANTHER" id="PTHR43427:SF6">
    <property type="entry name" value="CHLORIDE CHANNEL PROTEIN CLC-E"/>
    <property type="match status" value="1"/>
</dbReference>
<evidence type="ECO:0000256" key="1">
    <source>
        <dbReference type="ARBA" id="ARBA00004141"/>
    </source>
</evidence>
<feature type="transmembrane region" description="Helical" evidence="10">
    <location>
        <begin position="20"/>
        <end position="37"/>
    </location>
</feature>
<dbReference type="Gene3D" id="1.10.3080.10">
    <property type="entry name" value="Clc chloride channel"/>
    <property type="match status" value="1"/>
</dbReference>
<dbReference type="SUPFAM" id="SSF81340">
    <property type="entry name" value="Clc chloride channel"/>
    <property type="match status" value="1"/>
</dbReference>
<evidence type="ECO:0000313" key="12">
    <source>
        <dbReference type="Proteomes" id="UP000237310"/>
    </source>
</evidence>
<dbReference type="Proteomes" id="UP000237310">
    <property type="component" value="Unassembled WGS sequence"/>
</dbReference>
<feature type="transmembrane region" description="Helical" evidence="10">
    <location>
        <begin position="57"/>
        <end position="77"/>
    </location>
</feature>
<gene>
    <name evidence="11" type="ORF">C3L50_10360</name>
</gene>
<evidence type="ECO:0000256" key="6">
    <source>
        <dbReference type="ARBA" id="ARBA00023136"/>
    </source>
</evidence>
<keyword evidence="5" id="KW-0406">Ion transport</keyword>
<comment type="subcellular location">
    <subcellularLocation>
        <location evidence="1">Membrane</location>
        <topology evidence="1">Multi-pass membrane protein</topology>
    </subcellularLocation>
</comment>
<evidence type="ECO:0000256" key="4">
    <source>
        <dbReference type="ARBA" id="ARBA00022989"/>
    </source>
</evidence>
<evidence type="ECO:0000256" key="5">
    <source>
        <dbReference type="ARBA" id="ARBA00023065"/>
    </source>
</evidence>
<dbReference type="OrthoDB" id="9812438at2"/>
<organism evidence="11 12">
    <name type="scientific">Flavobacterium alvei</name>
    <dbReference type="NCBI Taxonomy" id="2080416"/>
    <lineage>
        <taxon>Bacteria</taxon>
        <taxon>Pseudomonadati</taxon>
        <taxon>Bacteroidota</taxon>
        <taxon>Flavobacteriia</taxon>
        <taxon>Flavobacteriales</taxon>
        <taxon>Flavobacteriaceae</taxon>
        <taxon>Flavobacterium</taxon>
    </lineage>
</organism>
<feature type="transmembrane region" description="Helical" evidence="10">
    <location>
        <begin position="153"/>
        <end position="175"/>
    </location>
</feature>
<protein>
    <submittedName>
        <fullName evidence="11">Chloride channel protein</fullName>
    </submittedName>
</protein>
<evidence type="ECO:0000256" key="7">
    <source>
        <dbReference type="ARBA" id="ARBA00023173"/>
    </source>
</evidence>
<proteinExistence type="predicted"/>
<keyword evidence="12" id="KW-1185">Reference proteome</keyword>
<dbReference type="InterPro" id="IPR050368">
    <property type="entry name" value="ClC-type_chloride_channel"/>
</dbReference>
<keyword evidence="3 10" id="KW-0812">Transmembrane</keyword>
<reference evidence="11 12" key="1">
    <citation type="submission" date="2018-01" db="EMBL/GenBank/DDBJ databases">
        <authorList>
            <person name="Gaut B.S."/>
            <person name="Morton B.R."/>
            <person name="Clegg M.T."/>
            <person name="Duvall M.R."/>
        </authorList>
    </citation>
    <scope>NUCLEOTIDE SEQUENCE [LARGE SCALE GENOMIC DNA]</scope>
    <source>
        <strain evidence="11 12">HR-AY</strain>
    </source>
</reference>
<keyword evidence="2" id="KW-0813">Transport</keyword>
<dbReference type="InterPro" id="IPR001807">
    <property type="entry name" value="ClC"/>
</dbReference>
<dbReference type="CDD" id="cd00400">
    <property type="entry name" value="Voltage_gated_ClC"/>
    <property type="match status" value="1"/>
</dbReference>
<evidence type="ECO:0000256" key="9">
    <source>
        <dbReference type="ARBA" id="ARBA00023303"/>
    </source>
</evidence>
<feature type="transmembrane region" description="Helical" evidence="10">
    <location>
        <begin position="392"/>
        <end position="413"/>
    </location>
</feature>
<dbReference type="GO" id="GO:0034707">
    <property type="term" value="C:chloride channel complex"/>
    <property type="evidence" value="ECO:0007669"/>
    <property type="project" value="UniProtKB-KW"/>
</dbReference>
<keyword evidence="9" id="KW-0407">Ion channel</keyword>
<comment type="caution">
    <text evidence="11">The sequence shown here is derived from an EMBL/GenBank/DDBJ whole genome shotgun (WGS) entry which is preliminary data.</text>
</comment>
<evidence type="ECO:0000256" key="10">
    <source>
        <dbReference type="SAM" id="Phobius"/>
    </source>
</evidence>
<keyword evidence="7" id="KW-0869">Chloride channel</keyword>
<dbReference type="EMBL" id="PQVG01000005">
    <property type="protein sequence ID" value="POY39561.1"/>
    <property type="molecule type" value="Genomic_DNA"/>
</dbReference>
<feature type="transmembrane region" description="Helical" evidence="10">
    <location>
        <begin position="297"/>
        <end position="317"/>
    </location>
</feature>
<keyword evidence="6 10" id="KW-0472">Membrane</keyword>
<dbReference type="AlphaFoldDB" id="A0A2S5AAE0"/>
<name>A0A2S5AAE0_9FLAO</name>
<evidence type="ECO:0000256" key="2">
    <source>
        <dbReference type="ARBA" id="ARBA00022448"/>
    </source>
</evidence>
<feature type="transmembrane region" description="Helical" evidence="10">
    <location>
        <begin position="329"/>
        <end position="350"/>
    </location>
</feature>
<evidence type="ECO:0000256" key="3">
    <source>
        <dbReference type="ARBA" id="ARBA00022692"/>
    </source>
</evidence>
<evidence type="ECO:0000256" key="8">
    <source>
        <dbReference type="ARBA" id="ARBA00023214"/>
    </source>
</evidence>
<dbReference type="GO" id="GO:0005254">
    <property type="term" value="F:chloride channel activity"/>
    <property type="evidence" value="ECO:0007669"/>
    <property type="project" value="UniProtKB-KW"/>
</dbReference>
<dbReference type="PANTHER" id="PTHR43427">
    <property type="entry name" value="CHLORIDE CHANNEL PROTEIN CLC-E"/>
    <property type="match status" value="1"/>
</dbReference>
<sequence>MNNIAQIKRNYQLIKFRKLVIVSILIGFLSAFLGVVLKKITEHYEEIFFSKANINPIFFIVFPVFGLSIIYFLREYLFKKKENKGIKEIFESTNTKSKNLPSYKIPSHFINGLLTVVFGGSTGIEVSTVVASATIGSVAQRKENVFKQYKTELICAGVAAGVTALFGSPIAGILFAFEVISKKLTRAFLITNLIAVAIAFGLIFLLEEKPLFAVNITTWHIKAIPYFILLGILAGLNSVYLTRCVLFFKSQFSKINTPYYKILLGSAVLSISLFIFPQLYGEGYHSIKTIFGSSTEIPLTITLAFTFFGLLVLKPIVTSITLASGGDGGVFAPSLFIGAFLGLLIASILNTFFNAGLIPVNFMIIGMAAVLSASIHAPFTAIFLVCGLTNDYTLFLPLLVVSLISKYTAKIIYPFTVYSFSPSIAN</sequence>
<evidence type="ECO:0000313" key="11">
    <source>
        <dbReference type="EMBL" id="POY39561.1"/>
    </source>
</evidence>